<dbReference type="Proteomes" id="UP000663844">
    <property type="component" value="Unassembled WGS sequence"/>
</dbReference>
<evidence type="ECO:0000313" key="3">
    <source>
        <dbReference type="EMBL" id="CAF3795760.1"/>
    </source>
</evidence>
<proteinExistence type="predicted"/>
<comment type="caution">
    <text evidence="2">The sequence shown here is derived from an EMBL/GenBank/DDBJ whole genome shotgun (WGS) entry which is preliminary data.</text>
</comment>
<evidence type="ECO:0000256" key="1">
    <source>
        <dbReference type="SAM" id="MobiDB-lite"/>
    </source>
</evidence>
<evidence type="ECO:0000313" key="4">
    <source>
        <dbReference type="Proteomes" id="UP000663845"/>
    </source>
</evidence>
<feature type="compositionally biased region" description="Pro residues" evidence="1">
    <location>
        <begin position="355"/>
        <end position="374"/>
    </location>
</feature>
<feature type="compositionally biased region" description="Low complexity" evidence="1">
    <location>
        <begin position="308"/>
        <end position="319"/>
    </location>
</feature>
<evidence type="ECO:0000313" key="2">
    <source>
        <dbReference type="EMBL" id="CAF1117972.1"/>
    </source>
</evidence>
<dbReference type="EMBL" id="CAJOAZ010001298">
    <property type="protein sequence ID" value="CAF3795760.1"/>
    <property type="molecule type" value="Genomic_DNA"/>
</dbReference>
<protein>
    <submittedName>
        <fullName evidence="2">Uncharacterized protein</fullName>
    </submittedName>
</protein>
<feature type="region of interest" description="Disordered" evidence="1">
    <location>
        <begin position="288"/>
        <end position="381"/>
    </location>
</feature>
<feature type="compositionally biased region" description="Pro residues" evidence="1">
    <location>
        <begin position="320"/>
        <end position="331"/>
    </location>
</feature>
<name>A0A814QC94_9BILA</name>
<dbReference type="Proteomes" id="UP000663845">
    <property type="component" value="Unassembled WGS sequence"/>
</dbReference>
<accession>A0A814QC94</accession>
<dbReference type="AlphaFoldDB" id="A0A814QC94"/>
<reference evidence="2" key="1">
    <citation type="submission" date="2021-02" db="EMBL/GenBank/DDBJ databases">
        <authorList>
            <person name="Nowell W R."/>
        </authorList>
    </citation>
    <scope>NUCLEOTIDE SEQUENCE</scope>
</reference>
<sequence>MINATHMCQIPTGKRESASSNSCYYCQQEAFHSPYVQHNSSMINDVSALVDRIHTLTDSMTTISITTMRSSLCNQLQQWREDNVNHINKIYKQKLAELNAKIVHLDTMLNQLKNEKQQEISQVRMKIGELVNVGGPTSEQMTRLRKVVDQIAVDLDKLRSSTIRIEILPTNLDTCRVVYMDPSLNIQQEGVTASVSKTRINDDVKYFSKPTNHCRPTPSKPMQTMKNLRQASSAPIIDATAGSHLFHSPGPPPTVQPHILKTQPVSDPPHTTFKPSHIPMPPPLHEASQIPMPPPVPEASYSPKECHSPTPSELSELLPPRSPEIPMPPPIHESSHIPMPPPLNKSPSSSGTPNIPMPPPIPKTSNIPMPPPVTTPTTVPLRTIRRYGKHQVMFE</sequence>
<dbReference type="EMBL" id="CAJNOG010000252">
    <property type="protein sequence ID" value="CAF1117972.1"/>
    <property type="molecule type" value="Genomic_DNA"/>
</dbReference>
<organism evidence="2 4">
    <name type="scientific">Adineta steineri</name>
    <dbReference type="NCBI Taxonomy" id="433720"/>
    <lineage>
        <taxon>Eukaryota</taxon>
        <taxon>Metazoa</taxon>
        <taxon>Spiralia</taxon>
        <taxon>Gnathifera</taxon>
        <taxon>Rotifera</taxon>
        <taxon>Eurotatoria</taxon>
        <taxon>Bdelloidea</taxon>
        <taxon>Adinetida</taxon>
        <taxon>Adinetidae</taxon>
        <taxon>Adineta</taxon>
    </lineage>
</organism>
<gene>
    <name evidence="2" type="ORF">JYZ213_LOCUS22316</name>
    <name evidence="3" type="ORF">OXD698_LOCUS17953</name>
</gene>